<protein>
    <submittedName>
        <fullName evidence="1">Uncharacterized protein</fullName>
    </submittedName>
</protein>
<dbReference type="Proteomes" id="UP001552427">
    <property type="component" value="Unassembled WGS sequence"/>
</dbReference>
<evidence type="ECO:0000313" key="2">
    <source>
        <dbReference type="Proteomes" id="UP001552427"/>
    </source>
</evidence>
<keyword evidence="2" id="KW-1185">Reference proteome</keyword>
<comment type="caution">
    <text evidence="1">The sequence shown here is derived from an EMBL/GenBank/DDBJ whole genome shotgun (WGS) entry which is preliminary data.</text>
</comment>
<organism evidence="1 2">
    <name type="scientific">Nonomuraea bangladeshensis</name>
    <dbReference type="NCBI Taxonomy" id="404385"/>
    <lineage>
        <taxon>Bacteria</taxon>
        <taxon>Bacillati</taxon>
        <taxon>Actinomycetota</taxon>
        <taxon>Actinomycetes</taxon>
        <taxon>Streptosporangiales</taxon>
        <taxon>Streptosporangiaceae</taxon>
        <taxon>Nonomuraea</taxon>
    </lineage>
</organism>
<name>A0ABV3HF49_9ACTN</name>
<reference evidence="1 2" key="1">
    <citation type="submission" date="2024-06" db="EMBL/GenBank/DDBJ databases">
        <title>The Natural Products Discovery Center: Release of the First 8490 Sequenced Strains for Exploring Actinobacteria Biosynthetic Diversity.</title>
        <authorList>
            <person name="Kalkreuter E."/>
            <person name="Kautsar S.A."/>
            <person name="Yang D."/>
            <person name="Bader C.D."/>
            <person name="Teijaro C.N."/>
            <person name="Fluegel L."/>
            <person name="Davis C.M."/>
            <person name="Simpson J.R."/>
            <person name="Lauterbach L."/>
            <person name="Steele A.D."/>
            <person name="Gui C."/>
            <person name="Meng S."/>
            <person name="Li G."/>
            <person name="Viehrig K."/>
            <person name="Ye F."/>
            <person name="Su P."/>
            <person name="Kiefer A.F."/>
            <person name="Nichols A."/>
            <person name="Cepeda A.J."/>
            <person name="Yan W."/>
            <person name="Fan B."/>
            <person name="Jiang Y."/>
            <person name="Adhikari A."/>
            <person name="Zheng C.-J."/>
            <person name="Schuster L."/>
            <person name="Cowan T.M."/>
            <person name="Smanski M.J."/>
            <person name="Chevrette M.G."/>
            <person name="De Carvalho L.P.S."/>
            <person name="Shen B."/>
        </authorList>
    </citation>
    <scope>NUCLEOTIDE SEQUENCE [LARGE SCALE GENOMIC DNA]</scope>
    <source>
        <strain evidence="1 2">NPDC049574</strain>
    </source>
</reference>
<evidence type="ECO:0000313" key="1">
    <source>
        <dbReference type="EMBL" id="MEV4291108.1"/>
    </source>
</evidence>
<dbReference type="EMBL" id="JBFARM010000013">
    <property type="protein sequence ID" value="MEV4291108.1"/>
    <property type="molecule type" value="Genomic_DNA"/>
</dbReference>
<accession>A0ABV3HF49</accession>
<proteinExistence type="predicted"/>
<dbReference type="RefSeq" id="WP_364459058.1">
    <property type="nucleotide sequence ID" value="NZ_JBFARM010000013.1"/>
</dbReference>
<sequence length="354" mass="39230">MMKRSGISKDWPDQVTADLLKELRGLAGKKVSSLRELHRQVRSLAQEHGTPGLVPKAPTTFNRCLAGTTSAAPGLIELIVEVLGGPENWRQRYNHPDNDEFEFYEPSPAPEIVTICVRDLNRIGTATPGHQFPPLVDEPPASSERAIAKRAKITQAATPTSMISAEPGFRQRILTTCLSLLLVAVTTIHIPSMHIVRIDPSAYDVNLSRWDRYGPLYEAQMENLARNGATHTHVYGEDVGSFYYWADLPELGGRGSDLSARLSSDKPQYKADPNSYSDVTLLANDKPQPLRRVAPDNGSGVTYTWPIDPSLLRIGANKIEFRVKLDAVFTNGLAIYARAVRAGYADEWITIRTW</sequence>
<gene>
    <name evidence="1" type="ORF">AB0K40_36840</name>
</gene>